<dbReference type="STRING" id="1447782.SAMN05444417_0710"/>
<dbReference type="InterPro" id="IPR039901">
    <property type="entry name" value="Kdotransferase"/>
</dbReference>
<evidence type="ECO:0000259" key="11">
    <source>
        <dbReference type="Pfam" id="PF04413"/>
    </source>
</evidence>
<evidence type="ECO:0000256" key="7">
    <source>
        <dbReference type="ARBA" id="ARBA00049183"/>
    </source>
</evidence>
<dbReference type="InterPro" id="IPR038107">
    <property type="entry name" value="Glycos_transf_N_sf"/>
</dbReference>
<comment type="pathway">
    <text evidence="2 10">Bacterial outer membrane biogenesis; LPS core biosynthesis.</text>
</comment>
<dbReference type="PANTHER" id="PTHR42755:SF1">
    <property type="entry name" value="3-DEOXY-D-MANNO-OCTULOSONIC ACID TRANSFERASE, MITOCHONDRIAL-RELATED"/>
    <property type="match status" value="1"/>
</dbReference>
<dbReference type="OrthoDB" id="9789797at2"/>
<feature type="domain" description="3-deoxy-D-manno-octulosonic-acid transferase N-terminal" evidence="11">
    <location>
        <begin position="36"/>
        <end position="209"/>
    </location>
</feature>
<dbReference type="InterPro" id="IPR007507">
    <property type="entry name" value="Glycos_transf_N"/>
</dbReference>
<gene>
    <name evidence="12" type="ORF">SAMN05444417_0710</name>
</gene>
<comment type="catalytic activity">
    <reaction evidence="7 10">
        <text>lipid IVA (E. coli) + CMP-3-deoxy-beta-D-manno-octulosonate = alpha-Kdo-(2-&gt;6)-lipid IVA (E. coli) + CMP + H(+)</text>
        <dbReference type="Rhea" id="RHEA:28066"/>
        <dbReference type="ChEBI" id="CHEBI:15378"/>
        <dbReference type="ChEBI" id="CHEBI:58603"/>
        <dbReference type="ChEBI" id="CHEBI:60364"/>
        <dbReference type="ChEBI" id="CHEBI:60377"/>
        <dbReference type="ChEBI" id="CHEBI:85987"/>
        <dbReference type="EC" id="2.4.99.12"/>
    </reaction>
</comment>
<comment type="subcellular location">
    <subcellularLocation>
        <location evidence="10">Cell membrane</location>
    </subcellularLocation>
</comment>
<dbReference type="Gene3D" id="3.40.50.11720">
    <property type="entry name" value="3-Deoxy-D-manno-octulosonic-acid transferase, N-terminal domain"/>
    <property type="match status" value="1"/>
</dbReference>
<evidence type="ECO:0000256" key="3">
    <source>
        <dbReference type="ARBA" id="ARBA00012621"/>
    </source>
</evidence>
<evidence type="ECO:0000256" key="2">
    <source>
        <dbReference type="ARBA" id="ARBA00004713"/>
    </source>
</evidence>
<feature type="site" description="Transition state stabilizer" evidence="9">
    <location>
        <position position="208"/>
    </location>
</feature>
<dbReference type="Proteomes" id="UP000184292">
    <property type="component" value="Unassembled WGS sequence"/>
</dbReference>
<organism evidence="12 13">
    <name type="scientific">Wenxinia saemankumensis</name>
    <dbReference type="NCBI Taxonomy" id="1447782"/>
    <lineage>
        <taxon>Bacteria</taxon>
        <taxon>Pseudomonadati</taxon>
        <taxon>Pseudomonadota</taxon>
        <taxon>Alphaproteobacteria</taxon>
        <taxon>Rhodobacterales</taxon>
        <taxon>Roseobacteraceae</taxon>
        <taxon>Wenxinia</taxon>
    </lineage>
</organism>
<dbReference type="EC" id="2.4.99.12" evidence="3 10"/>
<dbReference type="Pfam" id="PF04413">
    <property type="entry name" value="Glycos_transf_N"/>
    <property type="match status" value="1"/>
</dbReference>
<dbReference type="GO" id="GO:0043842">
    <property type="term" value="F:Kdo transferase activity"/>
    <property type="evidence" value="ECO:0007669"/>
    <property type="project" value="UniProtKB-EC"/>
</dbReference>
<keyword evidence="10" id="KW-0472">Membrane</keyword>
<evidence type="ECO:0000313" key="13">
    <source>
        <dbReference type="Proteomes" id="UP000184292"/>
    </source>
</evidence>
<evidence type="ECO:0000313" key="12">
    <source>
        <dbReference type="EMBL" id="SHI42000.1"/>
    </source>
</evidence>
<name>A0A1M6AZU5_9RHOB</name>
<dbReference type="GO" id="GO:0009244">
    <property type="term" value="P:lipopolysaccharide core region biosynthetic process"/>
    <property type="evidence" value="ECO:0007669"/>
    <property type="project" value="UniProtKB-UniRule"/>
</dbReference>
<evidence type="ECO:0000256" key="9">
    <source>
        <dbReference type="PIRSR" id="PIRSR639901-2"/>
    </source>
</evidence>
<dbReference type="UniPathway" id="UPA00958"/>
<keyword evidence="5 10" id="KW-0808">Transferase</keyword>
<keyword evidence="10" id="KW-1003">Cell membrane</keyword>
<accession>A0A1M6AZU5</accession>
<dbReference type="RefSeq" id="WP_073326404.1">
    <property type="nucleotide sequence ID" value="NZ_FQYO01000001.1"/>
</dbReference>
<keyword evidence="10" id="KW-0448">Lipopolysaccharide biosynthesis</keyword>
<evidence type="ECO:0000256" key="10">
    <source>
        <dbReference type="RuleBase" id="RU365103"/>
    </source>
</evidence>
<evidence type="ECO:0000256" key="8">
    <source>
        <dbReference type="PIRSR" id="PIRSR639901-1"/>
    </source>
</evidence>
<sequence length="419" mass="43054">MPLPLALYSAASRLAGPMLGRRAAGRLAAAGVPSGRLAERRGRAGLKRPDGPVIWLHGASVGEGVALLPLVARLQGRVTCLVTTGTAASAEVLARRLPEGAIHQFAPIDTPSATRRFLDHWRPAALVLSESEIWPSWLAAVRGRGIPAALVGARLSDGSLRGWSRFPLSAAWLFGGLALVQPQSAAIGGQLAMIGVRPEALRPPADLKAAAPPLPGGDAPALAPRLAGRPVWAMLSTHAGEEALALAAHEEVLREHPGALLLLAPRHPDRFDTVADEIGGALPLARRSRGEVPGPDVPVWLCDTLGEIGTWLHLAQVVALAGSWRGAGGHNPWEPARLGRGVLHGPDIANAASAHAALAEAGGAREVPADGIGAAVSALLGDAPARAAFDAAALTVAERQGADVDSLAEEILSLAERAG</sequence>
<feature type="active site" description="Proton acceptor" evidence="8">
    <location>
        <position position="63"/>
    </location>
</feature>
<reference evidence="12 13" key="1">
    <citation type="submission" date="2016-11" db="EMBL/GenBank/DDBJ databases">
        <authorList>
            <person name="Jaros S."/>
            <person name="Januszkiewicz K."/>
            <person name="Wedrychowicz H."/>
        </authorList>
    </citation>
    <scope>NUCLEOTIDE SEQUENCE [LARGE SCALE GENOMIC DNA]</scope>
    <source>
        <strain evidence="12 13">DSM 100565</strain>
    </source>
</reference>
<proteinExistence type="inferred from homology"/>
<evidence type="ECO:0000256" key="6">
    <source>
        <dbReference type="ARBA" id="ARBA00031445"/>
    </source>
</evidence>
<dbReference type="EMBL" id="FQYO01000001">
    <property type="protein sequence ID" value="SHI42000.1"/>
    <property type="molecule type" value="Genomic_DNA"/>
</dbReference>
<dbReference type="AlphaFoldDB" id="A0A1M6AZU5"/>
<keyword evidence="13" id="KW-1185">Reference proteome</keyword>
<dbReference type="GO" id="GO:0009245">
    <property type="term" value="P:lipid A biosynthetic process"/>
    <property type="evidence" value="ECO:0007669"/>
    <property type="project" value="TreeGrafter"/>
</dbReference>
<comment type="function">
    <text evidence="1 10">Involved in lipopolysaccharide (LPS) biosynthesis. Catalyzes the transfer of 3-deoxy-D-manno-octulosonate (Kdo) residue(s) from CMP-Kdo to lipid IV(A), the tetraacyldisaccharide-1,4'-bisphosphate precursor of lipid A.</text>
</comment>
<evidence type="ECO:0000256" key="4">
    <source>
        <dbReference type="ARBA" id="ARBA00019077"/>
    </source>
</evidence>
<dbReference type="PANTHER" id="PTHR42755">
    <property type="entry name" value="3-DEOXY-MANNO-OCTULOSONATE CYTIDYLYLTRANSFERASE"/>
    <property type="match status" value="1"/>
</dbReference>
<dbReference type="GO" id="GO:0005886">
    <property type="term" value="C:plasma membrane"/>
    <property type="evidence" value="ECO:0007669"/>
    <property type="project" value="UniProtKB-SubCell"/>
</dbReference>
<protein>
    <recommendedName>
        <fullName evidence="4 10">3-deoxy-D-manno-octulosonic acid transferase</fullName>
        <shortName evidence="10">Kdo transferase</shortName>
        <ecNumber evidence="3 10">2.4.99.12</ecNumber>
    </recommendedName>
    <alternativeName>
        <fullName evidence="6 10">Lipid IV(A) 3-deoxy-D-manno-octulosonic acid transferase</fullName>
    </alternativeName>
</protein>
<dbReference type="Gene3D" id="3.40.50.2000">
    <property type="entry name" value="Glycogen Phosphorylase B"/>
    <property type="match status" value="1"/>
</dbReference>
<evidence type="ECO:0000256" key="1">
    <source>
        <dbReference type="ARBA" id="ARBA00003394"/>
    </source>
</evidence>
<feature type="site" description="Transition state stabilizer" evidence="9">
    <location>
        <position position="130"/>
    </location>
</feature>
<comment type="similarity">
    <text evidence="10">Belongs to the glycosyltransferase group 1 family.</text>
</comment>
<evidence type="ECO:0000256" key="5">
    <source>
        <dbReference type="ARBA" id="ARBA00022679"/>
    </source>
</evidence>